<dbReference type="Gene3D" id="1.10.1740.10">
    <property type="match status" value="1"/>
</dbReference>
<dbReference type="Gene3D" id="1.10.10.10">
    <property type="entry name" value="Winged helix-like DNA-binding domain superfamily/Winged helix DNA-binding domain"/>
    <property type="match status" value="1"/>
</dbReference>
<evidence type="ECO:0000256" key="3">
    <source>
        <dbReference type="ARBA" id="ARBA00023082"/>
    </source>
</evidence>
<proteinExistence type="inferred from homology"/>
<dbReference type="Proteomes" id="UP000036932">
    <property type="component" value="Unassembled WGS sequence"/>
</dbReference>
<keyword evidence="3" id="KW-0731">Sigma factor</keyword>
<evidence type="ECO:0000256" key="2">
    <source>
        <dbReference type="ARBA" id="ARBA00023015"/>
    </source>
</evidence>
<dbReference type="Pfam" id="PF04542">
    <property type="entry name" value="Sigma70_r2"/>
    <property type="match status" value="1"/>
</dbReference>
<dbReference type="InterPro" id="IPR039425">
    <property type="entry name" value="RNA_pol_sigma-70-like"/>
</dbReference>
<dbReference type="PANTHER" id="PTHR43133">
    <property type="entry name" value="RNA POLYMERASE ECF-TYPE SIGMA FACTO"/>
    <property type="match status" value="1"/>
</dbReference>
<dbReference type="CDD" id="cd06171">
    <property type="entry name" value="Sigma70_r4"/>
    <property type="match status" value="1"/>
</dbReference>
<evidence type="ECO:0000313" key="7">
    <source>
        <dbReference type="EMBL" id="KOR76833.1"/>
    </source>
</evidence>
<feature type="domain" description="RNA polymerase sigma-70 region 2" evidence="5">
    <location>
        <begin position="22"/>
        <end position="89"/>
    </location>
</feature>
<evidence type="ECO:0000259" key="6">
    <source>
        <dbReference type="Pfam" id="PF08281"/>
    </source>
</evidence>
<evidence type="ECO:0000256" key="1">
    <source>
        <dbReference type="ARBA" id="ARBA00010641"/>
    </source>
</evidence>
<dbReference type="EMBL" id="LIUT01000006">
    <property type="protein sequence ID" value="KOR76833.1"/>
    <property type="molecule type" value="Genomic_DNA"/>
</dbReference>
<dbReference type="SUPFAM" id="SSF88946">
    <property type="entry name" value="Sigma2 domain of RNA polymerase sigma factors"/>
    <property type="match status" value="1"/>
</dbReference>
<reference evidence="8" key="1">
    <citation type="submission" date="2015-08" db="EMBL/GenBank/DDBJ databases">
        <title>Genome sequencing project for genomic taxonomy and phylogenomics of Bacillus-like bacteria.</title>
        <authorList>
            <person name="Liu B."/>
            <person name="Wang J."/>
            <person name="Zhu Y."/>
            <person name="Liu G."/>
            <person name="Chen Q."/>
            <person name="Chen Z."/>
            <person name="Lan J."/>
            <person name="Che J."/>
            <person name="Ge C."/>
            <person name="Shi H."/>
            <person name="Pan Z."/>
            <person name="Liu X."/>
        </authorList>
    </citation>
    <scope>NUCLEOTIDE SEQUENCE [LARGE SCALE GENOMIC DNA]</scope>
    <source>
        <strain evidence="8">FJAT-22460</strain>
    </source>
</reference>
<organism evidence="7 8">
    <name type="scientific">Paenibacillus solani</name>
    <dbReference type="NCBI Taxonomy" id="1705565"/>
    <lineage>
        <taxon>Bacteria</taxon>
        <taxon>Bacillati</taxon>
        <taxon>Bacillota</taxon>
        <taxon>Bacilli</taxon>
        <taxon>Bacillales</taxon>
        <taxon>Paenibacillaceae</taxon>
        <taxon>Paenibacillus</taxon>
    </lineage>
</organism>
<dbReference type="RefSeq" id="WP_054404693.1">
    <property type="nucleotide sequence ID" value="NZ_LIUT01000006.1"/>
</dbReference>
<sequence>MMDHNELAVAACRGDEKAFYTLVTEHRRRLYGIAYSYLHNESDALEVLQETVCRAWMKCKKLKDPEAFVPWITRILIHCCVDEQKRKKRMVPVEEVRMQETAAEMVSDSKLDLERALGRIKPKYRHVLILKYYQDMTIRDIASILDVPEGTVKTRLHQGLKLLRHKIEPGGALFHV</sequence>
<dbReference type="AlphaFoldDB" id="A0A0M1N3V1"/>
<dbReference type="InterPro" id="IPR013249">
    <property type="entry name" value="RNA_pol_sigma70_r4_t2"/>
</dbReference>
<dbReference type="GO" id="GO:0006352">
    <property type="term" value="P:DNA-templated transcription initiation"/>
    <property type="evidence" value="ECO:0007669"/>
    <property type="project" value="InterPro"/>
</dbReference>
<evidence type="ECO:0000313" key="8">
    <source>
        <dbReference type="Proteomes" id="UP000036932"/>
    </source>
</evidence>
<dbReference type="PANTHER" id="PTHR43133:SF51">
    <property type="entry name" value="RNA POLYMERASE SIGMA FACTOR"/>
    <property type="match status" value="1"/>
</dbReference>
<protein>
    <submittedName>
        <fullName evidence="7">RNA polymerase subunit sigma</fullName>
    </submittedName>
</protein>
<accession>A0A0M1N3V1</accession>
<dbReference type="PATRIC" id="fig|1705565.3.peg.769"/>
<dbReference type="InterPro" id="IPR013324">
    <property type="entry name" value="RNA_pol_sigma_r3/r4-like"/>
</dbReference>
<comment type="similarity">
    <text evidence="1">Belongs to the sigma-70 factor family. ECF subfamily.</text>
</comment>
<dbReference type="GO" id="GO:0016987">
    <property type="term" value="F:sigma factor activity"/>
    <property type="evidence" value="ECO:0007669"/>
    <property type="project" value="UniProtKB-KW"/>
</dbReference>
<dbReference type="InterPro" id="IPR014284">
    <property type="entry name" value="RNA_pol_sigma-70_dom"/>
</dbReference>
<dbReference type="GO" id="GO:0003677">
    <property type="term" value="F:DNA binding"/>
    <property type="evidence" value="ECO:0007669"/>
    <property type="project" value="InterPro"/>
</dbReference>
<comment type="caution">
    <text evidence="7">The sequence shown here is derived from an EMBL/GenBank/DDBJ whole genome shotgun (WGS) entry which is preliminary data.</text>
</comment>
<gene>
    <name evidence="7" type="ORF">AM231_23145</name>
</gene>
<dbReference type="InterPro" id="IPR036388">
    <property type="entry name" value="WH-like_DNA-bd_sf"/>
</dbReference>
<keyword evidence="8" id="KW-1185">Reference proteome</keyword>
<dbReference type="SUPFAM" id="SSF88659">
    <property type="entry name" value="Sigma3 and sigma4 domains of RNA polymerase sigma factors"/>
    <property type="match status" value="1"/>
</dbReference>
<feature type="domain" description="RNA polymerase sigma factor 70 region 4 type 2" evidence="6">
    <location>
        <begin position="112"/>
        <end position="163"/>
    </location>
</feature>
<dbReference type="Pfam" id="PF08281">
    <property type="entry name" value="Sigma70_r4_2"/>
    <property type="match status" value="1"/>
</dbReference>
<evidence type="ECO:0000256" key="4">
    <source>
        <dbReference type="ARBA" id="ARBA00023163"/>
    </source>
</evidence>
<keyword evidence="4" id="KW-0804">Transcription</keyword>
<dbReference type="InterPro" id="IPR013325">
    <property type="entry name" value="RNA_pol_sigma_r2"/>
</dbReference>
<dbReference type="OrthoDB" id="9782703at2"/>
<evidence type="ECO:0000259" key="5">
    <source>
        <dbReference type="Pfam" id="PF04542"/>
    </source>
</evidence>
<keyword evidence="2" id="KW-0805">Transcription regulation</keyword>
<dbReference type="NCBIfam" id="TIGR02937">
    <property type="entry name" value="sigma70-ECF"/>
    <property type="match status" value="1"/>
</dbReference>
<dbReference type="InterPro" id="IPR007627">
    <property type="entry name" value="RNA_pol_sigma70_r2"/>
</dbReference>
<name>A0A0M1N3V1_9BACL</name>